<protein>
    <submittedName>
        <fullName evidence="1">Uncharacterized protein</fullName>
    </submittedName>
</protein>
<comment type="caution">
    <text evidence="1">The sequence shown here is derived from an EMBL/GenBank/DDBJ whole genome shotgun (WGS) entry which is preliminary data.</text>
</comment>
<evidence type="ECO:0000313" key="1">
    <source>
        <dbReference type="EMBL" id="KAB7503743.1"/>
    </source>
</evidence>
<organism evidence="1 2">
    <name type="scientific">Armadillidium nasatum</name>
    <dbReference type="NCBI Taxonomy" id="96803"/>
    <lineage>
        <taxon>Eukaryota</taxon>
        <taxon>Metazoa</taxon>
        <taxon>Ecdysozoa</taxon>
        <taxon>Arthropoda</taxon>
        <taxon>Crustacea</taxon>
        <taxon>Multicrustacea</taxon>
        <taxon>Malacostraca</taxon>
        <taxon>Eumalacostraca</taxon>
        <taxon>Peracarida</taxon>
        <taxon>Isopoda</taxon>
        <taxon>Oniscidea</taxon>
        <taxon>Crinocheta</taxon>
        <taxon>Armadillidiidae</taxon>
        <taxon>Armadillidium</taxon>
    </lineage>
</organism>
<sequence length="30" mass="3731">MPDRMGWRNMRRMQASSRLCERILYKASRM</sequence>
<accession>A0A5N5TAQ2</accession>
<dbReference type="EMBL" id="SEYY01004513">
    <property type="protein sequence ID" value="KAB7503743.1"/>
    <property type="molecule type" value="Genomic_DNA"/>
</dbReference>
<proteinExistence type="predicted"/>
<gene>
    <name evidence="1" type="ORF">Anas_11095</name>
</gene>
<evidence type="ECO:0000313" key="2">
    <source>
        <dbReference type="Proteomes" id="UP000326759"/>
    </source>
</evidence>
<keyword evidence="2" id="KW-1185">Reference proteome</keyword>
<dbReference type="Proteomes" id="UP000326759">
    <property type="component" value="Unassembled WGS sequence"/>
</dbReference>
<reference evidence="1 2" key="1">
    <citation type="journal article" date="2019" name="PLoS Biol.">
        <title>Sex chromosomes control vertical transmission of feminizing Wolbachia symbionts in an isopod.</title>
        <authorList>
            <person name="Becking T."/>
            <person name="Chebbi M.A."/>
            <person name="Giraud I."/>
            <person name="Moumen B."/>
            <person name="Laverre T."/>
            <person name="Caubet Y."/>
            <person name="Peccoud J."/>
            <person name="Gilbert C."/>
            <person name="Cordaux R."/>
        </authorList>
    </citation>
    <scope>NUCLEOTIDE SEQUENCE [LARGE SCALE GENOMIC DNA]</scope>
    <source>
        <strain evidence="1">ANa2</strain>
        <tissue evidence="1">Whole body excluding digestive tract and cuticle</tissue>
    </source>
</reference>
<name>A0A5N5TAQ2_9CRUS</name>
<dbReference type="AlphaFoldDB" id="A0A5N5TAQ2"/>